<name>A0AAN8IMV4_TRICO</name>
<dbReference type="Proteomes" id="UP001331761">
    <property type="component" value="Unassembled WGS sequence"/>
</dbReference>
<keyword evidence="3" id="KW-1185">Reference proteome</keyword>
<evidence type="ECO:0000313" key="2">
    <source>
        <dbReference type="EMBL" id="KAK5980294.1"/>
    </source>
</evidence>
<gene>
    <name evidence="2" type="ORF">GCK32_003342</name>
</gene>
<feature type="region of interest" description="Disordered" evidence="1">
    <location>
        <begin position="69"/>
        <end position="106"/>
    </location>
</feature>
<sequence length="106" mass="12057">MFSSVRQFCNGGDDSRETTLEAFLLNTIQIRSQIYDKMTNSYNVAPSKLLFLLIHEDSTLQDGTPFETISAAEQPAPELRRKATRHPYNPRPPSRSPATKEKVKRC</sequence>
<proteinExistence type="predicted"/>
<evidence type="ECO:0000313" key="3">
    <source>
        <dbReference type="Proteomes" id="UP001331761"/>
    </source>
</evidence>
<accession>A0AAN8IMV4</accession>
<evidence type="ECO:0000256" key="1">
    <source>
        <dbReference type="SAM" id="MobiDB-lite"/>
    </source>
</evidence>
<dbReference type="EMBL" id="WIXE01007599">
    <property type="protein sequence ID" value="KAK5980294.1"/>
    <property type="molecule type" value="Genomic_DNA"/>
</dbReference>
<comment type="caution">
    <text evidence="2">The sequence shown here is derived from an EMBL/GenBank/DDBJ whole genome shotgun (WGS) entry which is preliminary data.</text>
</comment>
<protein>
    <submittedName>
        <fullName evidence="2">Uncharacterized protein</fullName>
    </submittedName>
</protein>
<dbReference type="AlphaFoldDB" id="A0AAN8IMV4"/>
<reference evidence="2 3" key="1">
    <citation type="submission" date="2019-10" db="EMBL/GenBank/DDBJ databases">
        <title>Assembly and Annotation for the nematode Trichostrongylus colubriformis.</title>
        <authorList>
            <person name="Martin J."/>
        </authorList>
    </citation>
    <scope>NUCLEOTIDE SEQUENCE [LARGE SCALE GENOMIC DNA]</scope>
    <source>
        <strain evidence="2">G859</strain>
        <tissue evidence="2">Whole worm</tissue>
    </source>
</reference>
<organism evidence="2 3">
    <name type="scientific">Trichostrongylus colubriformis</name>
    <name type="common">Black scour worm</name>
    <dbReference type="NCBI Taxonomy" id="6319"/>
    <lineage>
        <taxon>Eukaryota</taxon>
        <taxon>Metazoa</taxon>
        <taxon>Ecdysozoa</taxon>
        <taxon>Nematoda</taxon>
        <taxon>Chromadorea</taxon>
        <taxon>Rhabditida</taxon>
        <taxon>Rhabditina</taxon>
        <taxon>Rhabditomorpha</taxon>
        <taxon>Strongyloidea</taxon>
        <taxon>Trichostrongylidae</taxon>
        <taxon>Trichostrongylus</taxon>
    </lineage>
</organism>